<dbReference type="AlphaFoldDB" id="A0A3S3S0D2"/>
<dbReference type="Proteomes" id="UP000288215">
    <property type="component" value="Unassembled WGS sequence"/>
</dbReference>
<comment type="caution">
    <text evidence="2">The sequence shown here is derived from an EMBL/GenBank/DDBJ whole genome shotgun (WGS) entry which is preliminary data.</text>
</comment>
<name>A0A3S3S0D2_METS7</name>
<gene>
    <name evidence="2" type="ORF">Metus_0441</name>
</gene>
<dbReference type="EMBL" id="RXGA01000002">
    <property type="protein sequence ID" value="RWX73662.1"/>
    <property type="molecule type" value="Genomic_DNA"/>
</dbReference>
<proteinExistence type="predicted"/>
<organism evidence="2 3">
    <name type="scientific">Methanosuratincola subterraneus</name>
    <dbReference type="NCBI Taxonomy" id="2593994"/>
    <lineage>
        <taxon>Archaea</taxon>
        <taxon>Thermoproteota</taxon>
        <taxon>Methanosuratincolia</taxon>
        <taxon>Candidatus Methanomethylicales</taxon>
        <taxon>Candidatus Methanomethylicaceae</taxon>
        <taxon>Candidatus Methanosuratincola (ex Vanwonterghem et al. 2016)</taxon>
    </lineage>
</organism>
<evidence type="ECO:0000313" key="2">
    <source>
        <dbReference type="EMBL" id="RWX73662.1"/>
    </source>
</evidence>
<keyword evidence="1" id="KW-0812">Transmembrane</keyword>
<sequence>MIGKGMRMERTETKRFILAGALITASFAYLLIRMVLG</sequence>
<feature type="transmembrane region" description="Helical" evidence="1">
    <location>
        <begin position="16"/>
        <end position="36"/>
    </location>
</feature>
<accession>A0A3S3S0D2</accession>
<keyword evidence="1" id="KW-1133">Transmembrane helix</keyword>
<keyword evidence="1" id="KW-0472">Membrane</keyword>
<reference evidence="2 3" key="1">
    <citation type="submission" date="2018-12" db="EMBL/GenBank/DDBJ databases">
        <title>The complete genome of the methanogenic archaea of the candidate phylum Verstraetearchaeota, obtained from the metagenome of underground thermal water.</title>
        <authorList>
            <person name="Kadnikov V.V."/>
            <person name="Mardanov A.V."/>
            <person name="Beletsky A.V."/>
            <person name="Karnachuk O.V."/>
            <person name="Ravin N.V."/>
        </authorList>
    </citation>
    <scope>NUCLEOTIDE SEQUENCE [LARGE SCALE GENOMIC DNA]</scope>
    <source>
        <strain evidence="2">Ch88</strain>
    </source>
</reference>
<protein>
    <submittedName>
        <fullName evidence="2">Uncharacterized protein</fullName>
    </submittedName>
</protein>
<evidence type="ECO:0000256" key="1">
    <source>
        <dbReference type="SAM" id="Phobius"/>
    </source>
</evidence>
<evidence type="ECO:0000313" key="3">
    <source>
        <dbReference type="Proteomes" id="UP000288215"/>
    </source>
</evidence>